<evidence type="ECO:0000256" key="9">
    <source>
        <dbReference type="ARBA" id="ARBA00023186"/>
    </source>
</evidence>
<dbReference type="InterPro" id="IPR043129">
    <property type="entry name" value="ATPase_NBD"/>
</dbReference>
<dbReference type="Gene3D" id="2.60.34.10">
    <property type="entry name" value="Substrate Binding Domain Of DNAk, Chain A, domain 1"/>
    <property type="match status" value="1"/>
</dbReference>
<evidence type="ECO:0000256" key="7">
    <source>
        <dbReference type="ARBA" id="ARBA00022840"/>
    </source>
</evidence>
<dbReference type="GO" id="GO:0005524">
    <property type="term" value="F:ATP binding"/>
    <property type="evidence" value="ECO:0007669"/>
    <property type="project" value="UniProtKB-KW"/>
</dbReference>
<evidence type="ECO:0000256" key="10">
    <source>
        <dbReference type="ARBA" id="ARBA00030019"/>
    </source>
</evidence>
<evidence type="ECO:0000256" key="13">
    <source>
        <dbReference type="RuleBase" id="RU003322"/>
    </source>
</evidence>
<keyword evidence="5" id="KW-0597">Phosphoprotein</keyword>
<evidence type="ECO:0000256" key="8">
    <source>
        <dbReference type="ARBA" id="ARBA00023016"/>
    </source>
</evidence>
<dbReference type="Pfam" id="PF00012">
    <property type="entry name" value="HSP70"/>
    <property type="match status" value="2"/>
</dbReference>
<dbReference type="RefSeq" id="WP_190999988.1">
    <property type="nucleotide sequence ID" value="NZ_JACXSI010000069.1"/>
</dbReference>
<dbReference type="InterPro" id="IPR029047">
    <property type="entry name" value="HSP70_peptide-bd_sf"/>
</dbReference>
<name>A0A927D3K2_9BACI</name>
<dbReference type="PANTHER" id="PTHR19375">
    <property type="entry name" value="HEAT SHOCK PROTEIN 70KDA"/>
    <property type="match status" value="1"/>
</dbReference>
<keyword evidence="9" id="KW-0143">Chaperone</keyword>
<keyword evidence="7 13" id="KW-0067">ATP-binding</keyword>
<keyword evidence="15" id="KW-1185">Reference proteome</keyword>
<organism evidence="14 15">
    <name type="scientific">Peribacillus faecalis</name>
    <dbReference type="NCBI Taxonomy" id="2772559"/>
    <lineage>
        <taxon>Bacteria</taxon>
        <taxon>Bacillati</taxon>
        <taxon>Bacillota</taxon>
        <taxon>Bacilli</taxon>
        <taxon>Bacillales</taxon>
        <taxon>Bacillaceae</taxon>
        <taxon>Peribacillus</taxon>
    </lineage>
</organism>
<evidence type="ECO:0000256" key="3">
    <source>
        <dbReference type="ARBA" id="ARBA00014415"/>
    </source>
</evidence>
<dbReference type="PROSITE" id="PS01036">
    <property type="entry name" value="HSP70_3"/>
    <property type="match status" value="1"/>
</dbReference>
<dbReference type="SUPFAM" id="SSF100920">
    <property type="entry name" value="Heat shock protein 70kD (HSP70), peptide-binding domain"/>
    <property type="match status" value="1"/>
</dbReference>
<dbReference type="Proteomes" id="UP000602076">
    <property type="component" value="Unassembled WGS sequence"/>
</dbReference>
<keyword evidence="6 13" id="KW-0547">Nucleotide-binding</keyword>
<dbReference type="PRINTS" id="PR00301">
    <property type="entry name" value="HEATSHOCK70"/>
</dbReference>
<dbReference type="FunFam" id="3.30.420.40:FF:000071">
    <property type="entry name" value="Molecular chaperone DnaK"/>
    <property type="match status" value="1"/>
</dbReference>
<dbReference type="Gene3D" id="3.90.640.10">
    <property type="entry name" value="Actin, Chain A, domain 4"/>
    <property type="match status" value="1"/>
</dbReference>
<dbReference type="PROSITE" id="PS00297">
    <property type="entry name" value="HSP70_1"/>
    <property type="match status" value="1"/>
</dbReference>
<dbReference type="FunFam" id="3.90.640.10:FF:000003">
    <property type="entry name" value="Molecular chaperone DnaK"/>
    <property type="match status" value="1"/>
</dbReference>
<evidence type="ECO:0000256" key="6">
    <source>
        <dbReference type="ARBA" id="ARBA00022741"/>
    </source>
</evidence>
<evidence type="ECO:0000256" key="11">
    <source>
        <dbReference type="ARBA" id="ARBA00030945"/>
    </source>
</evidence>
<dbReference type="GO" id="GO:0140662">
    <property type="term" value="F:ATP-dependent protein folding chaperone"/>
    <property type="evidence" value="ECO:0007669"/>
    <property type="project" value="InterPro"/>
</dbReference>
<comment type="caution">
    <text evidence="14">The sequence shown here is derived from an EMBL/GenBank/DDBJ whole genome shotgun (WGS) entry which is preliminary data.</text>
</comment>
<evidence type="ECO:0000256" key="2">
    <source>
        <dbReference type="ARBA" id="ARBA00007381"/>
    </source>
</evidence>
<gene>
    <name evidence="14" type="ORF">IEO70_19210</name>
</gene>
<evidence type="ECO:0000256" key="4">
    <source>
        <dbReference type="ARBA" id="ARBA00017249"/>
    </source>
</evidence>
<protein>
    <recommendedName>
        <fullName evidence="3">Chaperone protein DnaK</fullName>
    </recommendedName>
    <alternativeName>
        <fullName evidence="4">Chaperone protein dnaK</fullName>
    </alternativeName>
    <alternativeName>
        <fullName evidence="12">HSP70</fullName>
    </alternativeName>
    <alternativeName>
        <fullName evidence="11">Heat shock 70 kDa protein</fullName>
    </alternativeName>
    <alternativeName>
        <fullName evidence="10">Heat shock protein 70</fullName>
    </alternativeName>
</protein>
<reference evidence="14" key="1">
    <citation type="submission" date="2020-09" db="EMBL/GenBank/DDBJ databases">
        <title>Bacillus faecalis sp. nov., a moderately halophilic bacterium isolated from cow faeces.</title>
        <authorList>
            <person name="Jiang L."/>
            <person name="Lee J."/>
        </authorList>
    </citation>
    <scope>NUCLEOTIDE SEQUENCE</scope>
    <source>
        <strain evidence="14">AGMB 02131</strain>
    </source>
</reference>
<dbReference type="Gene3D" id="3.30.420.40">
    <property type="match status" value="2"/>
</dbReference>
<comment type="similarity">
    <text evidence="2 13">Belongs to the heat shock protein 70 family.</text>
</comment>
<dbReference type="CDD" id="cd24029">
    <property type="entry name" value="ASKHA_NBD_HSP70_DnaK_HscA_HscC"/>
    <property type="match status" value="1"/>
</dbReference>
<dbReference type="EMBL" id="JACXSI010000069">
    <property type="protein sequence ID" value="MBD3110459.1"/>
    <property type="molecule type" value="Genomic_DNA"/>
</dbReference>
<dbReference type="AlphaFoldDB" id="A0A927D3K2"/>
<evidence type="ECO:0000256" key="1">
    <source>
        <dbReference type="ARBA" id="ARBA00002290"/>
    </source>
</evidence>
<dbReference type="InterPro" id="IPR013126">
    <property type="entry name" value="Hsp_70_fam"/>
</dbReference>
<proteinExistence type="inferred from homology"/>
<evidence type="ECO:0000256" key="12">
    <source>
        <dbReference type="ARBA" id="ARBA00033103"/>
    </source>
</evidence>
<evidence type="ECO:0000313" key="15">
    <source>
        <dbReference type="Proteomes" id="UP000602076"/>
    </source>
</evidence>
<dbReference type="PROSITE" id="PS00329">
    <property type="entry name" value="HSP70_2"/>
    <property type="match status" value="1"/>
</dbReference>
<dbReference type="SUPFAM" id="SSF53067">
    <property type="entry name" value="Actin-like ATPase domain"/>
    <property type="match status" value="2"/>
</dbReference>
<keyword evidence="8" id="KW-0346">Stress response</keyword>
<accession>A0A927D3K2</accession>
<dbReference type="InterPro" id="IPR018181">
    <property type="entry name" value="Heat_shock_70_CS"/>
</dbReference>
<sequence>MVKGLGIDLGTTYSCVAYIDENGKAVVLKNSEGKTTTPSVVYFETEKNVIVGEIAKQSLISEPDNTVAFIKRDMGKVDEDTKQPIMRTIQGMQMSPQEISAKILTKLVKDANAELRAIGKLSDSDPDVKDVVITCPAYFGMAEREATKAAGKIAGLNVLNIIPEPTAAALNYAHVSQDKQKNFMVYDLGGGTFDVTIIDMNNGKPRVICTDGSHTLGGKDWDEILVHYFADKYLEEKGEDIRENLDILQELFLKAEQTKITLSSRETAPIMIIGDAGRLNFTMTRSEFEEKTKELLERSLSYTDTCLKIAAAKKFKKELEAITDEEMNKYLHENITDILLVGGSSKMPQVSKLISDRYGIEPKEADLDEAVAKGAAICASNEFIDFSEEDWQVVKNSVGEQEYEVVKEALQTGNKTIIKQYENVLPRHMVQKQESRGMIFTNVSPRTYGTSAYEASNTDKLVIFNFIQRNDELPKTHTLSFYTRLEGQSGVDIELYESFAMSAKTELEDATRIGFGVLDFPHAMPKGTPIEVTLKMNSSGLLEVSAFHKETNSVYNGTFDVSNSLSSEETEQAIERNKKQSFS</sequence>
<comment type="function">
    <text evidence="1">Acts as a chaperone.</text>
</comment>
<evidence type="ECO:0000313" key="14">
    <source>
        <dbReference type="EMBL" id="MBD3110459.1"/>
    </source>
</evidence>
<evidence type="ECO:0000256" key="5">
    <source>
        <dbReference type="ARBA" id="ARBA00022553"/>
    </source>
</evidence>